<sequence length="768" mass="83985">MNEPKTPNLGLNKIDRSSPSTTYFDLDKYLDQNWEKVDDGVGQVEEKAEETAAQVSSIQERLDTEKRRSVTLEPGLQVVHARRSSAFKLEGLKGRTLVNLLGRDGGFEGYSNWGIGAASATLDTSTYAQGSLSSLKVTLASTNSNISKEVSTSVGKTYVLVADIKNVSTSSAFVSISTVVNGNKVTGSTFGTSFASFTATASTHAIAVVGSGVAGQVFNADNVRLYEVSAAEYAALNSMTPEQVADKYPYVDSVQPVRNPYVIRYGENLLPSFYEAALITKNSKIISPYVYEQTSESTDPWTRILVTICPQKDYHLSFSTLKGKGMLAVFSVDEQTVLLNYSNNGGTFNSGNLTQISVYVNGTGNRADTIINPMLTLGNMPKPFKPREDTMLALQTDLYADPLTETNADEVFEKDGQYFKLKKWQNVVLDGSKLTSSIVGNKAGYKTLYPKLPGIDYNYDSVGEAVAVKYNGKILTWGQHEASADGWAVDRMNSNFAISVSNSDSGWGDSYTPTVEERYAYFMGWTMRNMSASAYNDPTNAAQKTWTPIGYSPPANWNSTWAHLRTSVPVNESSPSIKDGTISSYQLVYQLATPTVEAITSEGKLTLVEGNNQVEVDTGIMLREYTPASENTVNIVGRREINYTSVPHSLLKTKARNILAIYKNGAKDDRWAIGRNVMDAYGTARANLVKDAFDPSATYTVTYFMLDTSPVAQFVGSIAENEKALLTDMNDLMRQNAGAVSVVETAVNEAVRTLLQQQNKRNVWGPIE</sequence>
<protein>
    <submittedName>
        <fullName evidence="2">Uncharacterized protein</fullName>
    </submittedName>
</protein>
<dbReference type="GeneID" id="93475098"/>
<evidence type="ECO:0000313" key="2">
    <source>
        <dbReference type="EMBL" id="WWP21825.1"/>
    </source>
</evidence>
<proteinExistence type="predicted"/>
<dbReference type="AlphaFoldDB" id="A0ABD8AW80"/>
<feature type="coiled-coil region" evidence="1">
    <location>
        <begin position="41"/>
        <end position="68"/>
    </location>
</feature>
<dbReference type="Proteomes" id="UP001364764">
    <property type="component" value="Chromosome"/>
</dbReference>
<dbReference type="EMBL" id="CP145892">
    <property type="protein sequence ID" value="WWP21825.1"/>
    <property type="molecule type" value="Genomic_DNA"/>
</dbReference>
<name>A0ABD8AW80_PAEAM</name>
<evidence type="ECO:0000256" key="1">
    <source>
        <dbReference type="SAM" id="Coils"/>
    </source>
</evidence>
<keyword evidence="1" id="KW-0175">Coiled coil</keyword>
<evidence type="ECO:0000313" key="3">
    <source>
        <dbReference type="Proteomes" id="UP001364764"/>
    </source>
</evidence>
<reference evidence="2 3" key="1">
    <citation type="submission" date="2024-02" db="EMBL/GenBank/DDBJ databases">
        <title>Complete sequences of two Paenibacillus sp. strains and one Lysinibacillus strain isolated from the environment on STAA medium highlight biotechnological potential.</title>
        <authorList>
            <person name="Attere S.A."/>
            <person name="Piche L.C."/>
            <person name="Intertaglia L."/>
            <person name="Lami R."/>
            <person name="Charette S.J."/>
            <person name="Vincent A.T."/>
        </authorList>
    </citation>
    <scope>NUCLEOTIDE SEQUENCE [LARGE SCALE GENOMIC DNA]</scope>
    <source>
        <strain evidence="2 3">Y5S-7</strain>
    </source>
</reference>
<dbReference type="RefSeq" id="WP_051447217.1">
    <property type="nucleotide sequence ID" value="NZ_CP145892.1"/>
</dbReference>
<accession>A0ABD8AW80</accession>
<organism evidence="2 3">
    <name type="scientific">Paenibacillus amylolyticus</name>
    <dbReference type="NCBI Taxonomy" id="1451"/>
    <lineage>
        <taxon>Bacteria</taxon>
        <taxon>Bacillati</taxon>
        <taxon>Bacillota</taxon>
        <taxon>Bacilli</taxon>
        <taxon>Bacillales</taxon>
        <taxon>Paenibacillaceae</taxon>
        <taxon>Paenibacillus</taxon>
    </lineage>
</organism>
<gene>
    <name evidence="2" type="ORF">V6668_06495</name>
</gene>